<evidence type="ECO:0000313" key="3">
    <source>
        <dbReference type="Proteomes" id="UP001165962"/>
    </source>
</evidence>
<protein>
    <submittedName>
        <fullName evidence="2">Sugar phosphate isomerase/epimerase</fullName>
    </submittedName>
</protein>
<feature type="domain" description="Xylose isomerase-like TIM barrel" evidence="1">
    <location>
        <begin position="33"/>
        <end position="274"/>
    </location>
</feature>
<dbReference type="RefSeq" id="WP_166151449.1">
    <property type="nucleotide sequence ID" value="NZ_JAAOIW010000005.1"/>
</dbReference>
<reference evidence="2" key="1">
    <citation type="submission" date="2020-03" db="EMBL/GenBank/DDBJ databases">
        <title>Draft sequencing of Paenibacilllus sp. S3N08.</title>
        <authorList>
            <person name="Kim D.-U."/>
        </authorList>
    </citation>
    <scope>NUCLEOTIDE SEQUENCE</scope>
    <source>
        <strain evidence="2">S3N08</strain>
    </source>
</reference>
<dbReference type="PANTHER" id="PTHR12110">
    <property type="entry name" value="HYDROXYPYRUVATE ISOMERASE"/>
    <property type="match status" value="1"/>
</dbReference>
<keyword evidence="3" id="KW-1185">Reference proteome</keyword>
<proteinExistence type="predicted"/>
<evidence type="ECO:0000259" key="1">
    <source>
        <dbReference type="Pfam" id="PF01261"/>
    </source>
</evidence>
<dbReference type="InterPro" id="IPR036237">
    <property type="entry name" value="Xyl_isomerase-like_sf"/>
</dbReference>
<dbReference type="SUPFAM" id="SSF51658">
    <property type="entry name" value="Xylose isomerase-like"/>
    <property type="match status" value="1"/>
</dbReference>
<dbReference type="InterPro" id="IPR013022">
    <property type="entry name" value="Xyl_isomerase-like_TIM-brl"/>
</dbReference>
<comment type="caution">
    <text evidence="2">The sequence shown here is derived from an EMBL/GenBank/DDBJ whole genome shotgun (WGS) entry which is preliminary data.</text>
</comment>
<dbReference type="InterPro" id="IPR050312">
    <property type="entry name" value="IolE/XylAMocC-like"/>
</dbReference>
<name>A0ABX0J7Y9_9BACL</name>
<dbReference type="GO" id="GO:0016853">
    <property type="term" value="F:isomerase activity"/>
    <property type="evidence" value="ECO:0007669"/>
    <property type="project" value="UniProtKB-KW"/>
</dbReference>
<accession>A0ABX0J7Y9</accession>
<dbReference type="Pfam" id="PF01261">
    <property type="entry name" value="AP_endonuc_2"/>
    <property type="match status" value="1"/>
</dbReference>
<evidence type="ECO:0000313" key="2">
    <source>
        <dbReference type="EMBL" id="NHN31441.1"/>
    </source>
</evidence>
<keyword evidence="2" id="KW-0413">Isomerase</keyword>
<dbReference type="PANTHER" id="PTHR12110:SF53">
    <property type="entry name" value="BLR5974 PROTEIN"/>
    <property type="match status" value="1"/>
</dbReference>
<dbReference type="EMBL" id="JAAOIW010000005">
    <property type="protein sequence ID" value="NHN31441.1"/>
    <property type="molecule type" value="Genomic_DNA"/>
</dbReference>
<sequence>MKTSLSVWSCHKYFYDKSWTNADFIHFVGRQTKADGVELLHRFWNPETDIGQVELALQQEGLEVACVGASNNFALPDAVNRQDQLQQIIESVDIATRFGAKAIRVFSGNQQEGVAFEEARRWIIEGLKTAADYAGSKNTVLCLENHGLFAGKAEQVSSIIREVDSQALRSTFDMGNFMLVDENPNDAFNQLQLEIAHVHCKDFIKVEEGFPGETYTSLSGDTYAGTIIGEGNVDLPYLLGRLKENRYNGWLTIEFEGNEEQKAGSIQSIENLKSLLDR</sequence>
<organism evidence="2 3">
    <name type="scientific">Paenibacillus agricola</name>
    <dbReference type="NCBI Taxonomy" id="2716264"/>
    <lineage>
        <taxon>Bacteria</taxon>
        <taxon>Bacillati</taxon>
        <taxon>Bacillota</taxon>
        <taxon>Bacilli</taxon>
        <taxon>Bacillales</taxon>
        <taxon>Paenibacillaceae</taxon>
        <taxon>Paenibacillus</taxon>
    </lineage>
</organism>
<gene>
    <name evidence="2" type="ORF">G9U52_16510</name>
</gene>
<dbReference type="Proteomes" id="UP001165962">
    <property type="component" value="Unassembled WGS sequence"/>
</dbReference>
<dbReference type="Gene3D" id="3.20.20.150">
    <property type="entry name" value="Divalent-metal-dependent TIM barrel enzymes"/>
    <property type="match status" value="1"/>
</dbReference>